<proteinExistence type="predicted"/>
<protein>
    <recommendedName>
        <fullName evidence="2">Organic solvent tolerance-like N-terminal domain-containing protein</fullName>
    </recommendedName>
</protein>
<evidence type="ECO:0000313" key="1">
    <source>
        <dbReference type="EMBL" id="SFV54807.1"/>
    </source>
</evidence>
<organism evidence="1">
    <name type="scientific">hydrothermal vent metagenome</name>
    <dbReference type="NCBI Taxonomy" id="652676"/>
    <lineage>
        <taxon>unclassified sequences</taxon>
        <taxon>metagenomes</taxon>
        <taxon>ecological metagenomes</taxon>
    </lineage>
</organism>
<evidence type="ECO:0008006" key="2">
    <source>
        <dbReference type="Google" id="ProtNLM"/>
    </source>
</evidence>
<sequence length="157" mass="17631">MFMLGYTVKLSDEVSGKPNAKKEMQFTDATLTEVSTQKLLSTLSATYGVRTGGVLTVDNPIYHTDSIERLWADRGRYVGETAYLDGRVRVKQKEGFNYSAEHVVYNKKTGILDITSKFTAVLAKNIVHGNTAHYDTRKKILFAKEINAVLYTAQTRE</sequence>
<name>A0A1W1BMS7_9ZZZZ</name>
<gene>
    <name evidence="1" type="ORF">MNB_SV-10-1315</name>
</gene>
<reference evidence="1" key="1">
    <citation type="submission" date="2016-10" db="EMBL/GenBank/DDBJ databases">
        <authorList>
            <person name="de Groot N.N."/>
        </authorList>
    </citation>
    <scope>NUCLEOTIDE SEQUENCE</scope>
</reference>
<dbReference type="EMBL" id="FPHL01000007">
    <property type="protein sequence ID" value="SFV54807.1"/>
    <property type="molecule type" value="Genomic_DNA"/>
</dbReference>
<accession>A0A1W1BMS7</accession>
<dbReference type="AlphaFoldDB" id="A0A1W1BMS7"/>